<accession>A0A8H2K7X3</accession>
<dbReference type="Proteomes" id="UP000316560">
    <property type="component" value="Unassembled WGS sequence"/>
</dbReference>
<sequence length="127" mass="13615">MAGSRSNVPPVPAGIGKRGKAFWVTVQTELEFDARETDLLVEVCRTLDTIDQLSVAIKRDGIMLEGSQGQRVLNSAVPELRQQQAAYARLAVQLNIEGAEVGEGMKSPRGSSASATAKRRWSTAGGF</sequence>
<dbReference type="EMBL" id="VFRA01000001">
    <property type="protein sequence ID" value="TQO20329.1"/>
    <property type="molecule type" value="Genomic_DNA"/>
</dbReference>
<protein>
    <recommendedName>
        <fullName evidence="4">Terminase small subunit</fullName>
    </recommendedName>
</protein>
<keyword evidence="3" id="KW-1185">Reference proteome</keyword>
<feature type="region of interest" description="Disordered" evidence="1">
    <location>
        <begin position="102"/>
        <end position="127"/>
    </location>
</feature>
<dbReference type="AlphaFoldDB" id="A0A8H2K7X3"/>
<organism evidence="2 3">
    <name type="scientific">Rhodoglobus vestalii</name>
    <dbReference type="NCBI Taxonomy" id="193384"/>
    <lineage>
        <taxon>Bacteria</taxon>
        <taxon>Bacillati</taxon>
        <taxon>Actinomycetota</taxon>
        <taxon>Actinomycetes</taxon>
        <taxon>Micrococcales</taxon>
        <taxon>Microbacteriaceae</taxon>
        <taxon>Rhodoglobus</taxon>
    </lineage>
</organism>
<reference evidence="2 3" key="1">
    <citation type="submission" date="2019-06" db="EMBL/GenBank/DDBJ databases">
        <title>Sequencing the genomes of 1000 actinobacteria strains.</title>
        <authorList>
            <person name="Klenk H.-P."/>
        </authorList>
    </citation>
    <scope>NUCLEOTIDE SEQUENCE [LARGE SCALE GENOMIC DNA]</scope>
    <source>
        <strain evidence="2 3">DSM 21947</strain>
    </source>
</reference>
<dbReference type="OrthoDB" id="3405462at2"/>
<evidence type="ECO:0008006" key="4">
    <source>
        <dbReference type="Google" id="ProtNLM"/>
    </source>
</evidence>
<evidence type="ECO:0000313" key="3">
    <source>
        <dbReference type="Proteomes" id="UP000316560"/>
    </source>
</evidence>
<evidence type="ECO:0000256" key="1">
    <source>
        <dbReference type="SAM" id="MobiDB-lite"/>
    </source>
</evidence>
<dbReference type="RefSeq" id="WP_141990688.1">
    <property type="nucleotide sequence ID" value="NZ_VFRA01000001.1"/>
</dbReference>
<proteinExistence type="predicted"/>
<name>A0A8H2K7X3_9MICO</name>
<gene>
    <name evidence="2" type="ORF">FB472_1960</name>
</gene>
<comment type="caution">
    <text evidence="2">The sequence shown here is derived from an EMBL/GenBank/DDBJ whole genome shotgun (WGS) entry which is preliminary data.</text>
</comment>
<evidence type="ECO:0000313" key="2">
    <source>
        <dbReference type="EMBL" id="TQO20329.1"/>
    </source>
</evidence>